<evidence type="ECO:0000313" key="3">
    <source>
        <dbReference type="Proteomes" id="UP001141327"/>
    </source>
</evidence>
<feature type="compositionally biased region" description="Pro residues" evidence="1">
    <location>
        <begin position="272"/>
        <end position="282"/>
    </location>
</feature>
<dbReference type="EMBL" id="JAPMOS010000080">
    <property type="protein sequence ID" value="KAJ4456137.1"/>
    <property type="molecule type" value="Genomic_DNA"/>
</dbReference>
<organism evidence="2 3">
    <name type="scientific">Paratrimastix pyriformis</name>
    <dbReference type="NCBI Taxonomy" id="342808"/>
    <lineage>
        <taxon>Eukaryota</taxon>
        <taxon>Metamonada</taxon>
        <taxon>Preaxostyla</taxon>
        <taxon>Paratrimastigidae</taxon>
        <taxon>Paratrimastix</taxon>
    </lineage>
</organism>
<protein>
    <submittedName>
        <fullName evidence="2">Uncharacterized protein</fullName>
    </submittedName>
</protein>
<dbReference type="Proteomes" id="UP001141327">
    <property type="component" value="Unassembled WGS sequence"/>
</dbReference>
<proteinExistence type="predicted"/>
<comment type="caution">
    <text evidence="2">The sequence shown here is derived from an EMBL/GenBank/DDBJ whole genome shotgun (WGS) entry which is preliminary data.</text>
</comment>
<evidence type="ECO:0000256" key="1">
    <source>
        <dbReference type="SAM" id="MobiDB-lite"/>
    </source>
</evidence>
<gene>
    <name evidence="2" type="ORF">PAPYR_8740</name>
</gene>
<feature type="region of interest" description="Disordered" evidence="1">
    <location>
        <begin position="46"/>
        <end position="68"/>
    </location>
</feature>
<accession>A0ABQ8UEN1</accession>
<name>A0ABQ8UEN1_9EUKA</name>
<reference evidence="2" key="1">
    <citation type="journal article" date="2022" name="bioRxiv">
        <title>Genomics of Preaxostyla Flagellates Illuminates Evolutionary Transitions and the Path Towards Mitochondrial Loss.</title>
        <authorList>
            <person name="Novak L.V.F."/>
            <person name="Treitli S.C."/>
            <person name="Pyrih J."/>
            <person name="Halakuc P."/>
            <person name="Pipaliya S.V."/>
            <person name="Vacek V."/>
            <person name="Brzon O."/>
            <person name="Soukal P."/>
            <person name="Eme L."/>
            <person name="Dacks J.B."/>
            <person name="Karnkowska A."/>
            <person name="Elias M."/>
            <person name="Hampl V."/>
        </authorList>
    </citation>
    <scope>NUCLEOTIDE SEQUENCE</scope>
    <source>
        <strain evidence="2">RCP-MX</strain>
    </source>
</reference>
<sequence length="399" mass="43330">MAASDRPKVQPSSGVSPLASCDLPAGFGPYASPFRAATTLMARQGRAANPSEDGLAGSGLSRPANGAGPDRGECPFWPMLSYVGGIHSTPVLCSFARWGVLICRRGVQPPKINSSPASGISFGCLLAAAAPERALVGIFPRFPSPWASPSGCRSNSETPPKWDARGKQGRDLILRCDEVVRKKEGSWLFAPNMTANKLRDLLAGTMPESQLDLFIAYVNNTRPTGRFFRNKAMSLTDWLRSVSTLSVELRHRPPKWYLQYLECEVQTIKGPLPRPSSAPPAPLIGEDRPKSRPLKPTLAQSSDELQPPTPAPIEAVVGSRGSLEDDAAIHHSLALSICAQEIFRLREAIMWSPRMSFCVSRAYTLVLARASLIFPTCNCFFLIAPRPADFVRLSPLPLQ</sequence>
<feature type="region of interest" description="Disordered" evidence="1">
    <location>
        <begin position="271"/>
        <end position="312"/>
    </location>
</feature>
<evidence type="ECO:0000313" key="2">
    <source>
        <dbReference type="EMBL" id="KAJ4456137.1"/>
    </source>
</evidence>
<keyword evidence="3" id="KW-1185">Reference proteome</keyword>